<evidence type="ECO:0000259" key="8">
    <source>
        <dbReference type="Pfam" id="PF03167"/>
    </source>
</evidence>
<dbReference type="GO" id="GO:0006284">
    <property type="term" value="P:base-excision repair"/>
    <property type="evidence" value="ECO:0007669"/>
    <property type="project" value="InterPro"/>
</dbReference>
<reference evidence="9" key="3">
    <citation type="submission" date="2025-09" db="UniProtKB">
        <authorList>
            <consortium name="Ensembl"/>
        </authorList>
    </citation>
    <scope>IDENTIFICATION</scope>
</reference>
<proteinExistence type="inferred from homology"/>
<evidence type="ECO:0000256" key="2">
    <source>
        <dbReference type="ARBA" id="ARBA00007889"/>
    </source>
</evidence>
<reference evidence="9" key="2">
    <citation type="submission" date="2025-08" db="UniProtKB">
        <authorList>
            <consortium name="Ensembl"/>
        </authorList>
    </citation>
    <scope>IDENTIFICATION</scope>
</reference>
<keyword evidence="10" id="KW-1185">Reference proteome</keyword>
<comment type="subcellular location">
    <subcellularLocation>
        <location evidence="1">Nucleus</location>
    </subcellularLocation>
</comment>
<dbReference type="InterPro" id="IPR005122">
    <property type="entry name" value="Uracil-DNA_glycosylase-like"/>
</dbReference>
<reference evidence="9" key="1">
    <citation type="submission" date="2020-03" db="EMBL/GenBank/DDBJ databases">
        <title>Melopsittacus undulatus (budgerigar) genome, bMelUnd1, maternal haplotype with Z.</title>
        <authorList>
            <person name="Gedman G."/>
            <person name="Mountcastle J."/>
            <person name="Haase B."/>
            <person name="Formenti G."/>
            <person name="Wright T."/>
            <person name="Apodaca J."/>
            <person name="Pelan S."/>
            <person name="Chow W."/>
            <person name="Rhie A."/>
            <person name="Howe K."/>
            <person name="Fedrigo O."/>
            <person name="Jarvis E.D."/>
        </authorList>
    </citation>
    <scope>NUCLEOTIDE SEQUENCE [LARGE SCALE GENOMIC DNA]</scope>
</reference>
<dbReference type="PANTHER" id="PTHR13235:SF2">
    <property type="entry name" value="SINGLE-STRAND SELECTIVE MONOFUNCTIONAL URACIL DNA GLYCOSYLASE"/>
    <property type="match status" value="1"/>
</dbReference>
<dbReference type="AlphaFoldDB" id="A0A8V5H0W9"/>
<dbReference type="GO" id="GO:0005634">
    <property type="term" value="C:nucleus"/>
    <property type="evidence" value="ECO:0007669"/>
    <property type="project" value="UniProtKB-SubCell"/>
</dbReference>
<dbReference type="Proteomes" id="UP000694405">
    <property type="component" value="Chromosome 21"/>
</dbReference>
<dbReference type="InterPro" id="IPR039134">
    <property type="entry name" value="SMUG1"/>
</dbReference>
<dbReference type="GO" id="GO:0003677">
    <property type="term" value="F:DNA binding"/>
    <property type="evidence" value="ECO:0007669"/>
    <property type="project" value="UniProtKB-KW"/>
</dbReference>
<keyword evidence="7" id="KW-0539">Nucleus</keyword>
<evidence type="ECO:0000313" key="10">
    <source>
        <dbReference type="Proteomes" id="UP000694405"/>
    </source>
</evidence>
<dbReference type="Gene3D" id="3.40.470.10">
    <property type="entry name" value="Uracil-DNA glycosylase-like domain"/>
    <property type="match status" value="1"/>
</dbReference>
<keyword evidence="6" id="KW-0234">DNA repair</keyword>
<keyword evidence="5" id="KW-0238">DNA-binding</keyword>
<dbReference type="Ensembl" id="ENSMUNT00000034414.1">
    <property type="protein sequence ID" value="ENSMUNP00000025219.1"/>
    <property type="gene ID" value="ENSMUNG00000018273.1"/>
</dbReference>
<keyword evidence="4" id="KW-0378">Hydrolase</keyword>
<protein>
    <recommendedName>
        <fullName evidence="8">Uracil-DNA glycosylase-like domain-containing protein</fullName>
    </recommendedName>
</protein>
<evidence type="ECO:0000313" key="9">
    <source>
        <dbReference type="Ensembl" id="ENSMUNP00000025219.1"/>
    </source>
</evidence>
<organism evidence="9 10">
    <name type="scientific">Melopsittacus undulatus</name>
    <name type="common">Budgerigar</name>
    <name type="synonym">Psittacus undulatus</name>
    <dbReference type="NCBI Taxonomy" id="13146"/>
    <lineage>
        <taxon>Eukaryota</taxon>
        <taxon>Metazoa</taxon>
        <taxon>Chordata</taxon>
        <taxon>Craniata</taxon>
        <taxon>Vertebrata</taxon>
        <taxon>Euteleostomi</taxon>
        <taxon>Archelosauria</taxon>
        <taxon>Archosauria</taxon>
        <taxon>Dinosauria</taxon>
        <taxon>Saurischia</taxon>
        <taxon>Theropoda</taxon>
        <taxon>Coelurosauria</taxon>
        <taxon>Aves</taxon>
        <taxon>Neognathae</taxon>
        <taxon>Neoaves</taxon>
        <taxon>Telluraves</taxon>
        <taxon>Australaves</taxon>
        <taxon>Psittaciformes</taxon>
        <taxon>Psittaculidae</taxon>
        <taxon>Melopsittacus</taxon>
    </lineage>
</organism>
<sequence>RGSWSPCGAIVSPCGAILCYGWDPGPGSVPEQFLRLEQLQARALRALGPPGPTVTHIYRPLEYAWEPHSRFVRTFCTGPRSVLFVGMNPGPFGMGQTGVPFGEVQHVRDWLHIGGQVQRPDPEHPKRPVLGLNCPRSEVSGARFWGLIRRLCPDPQRFFTHCFVHNHCPLLFLSASGRNVPPSDLPPQHRGPILELCDQALVGAVRVLSTRLVLALGRFTEHRARRGLPHPSPRNPRANREWERMVLSRLRELGSMPRFSHLEADLEHL</sequence>
<dbReference type="FunFam" id="3.40.470.10:FF:000005">
    <property type="entry name" value="Single-strand selective monofunctional uracil DNA glycosylase"/>
    <property type="match status" value="1"/>
</dbReference>
<feature type="domain" description="Uracil-DNA glycosylase-like" evidence="8">
    <location>
        <begin position="81"/>
        <end position="242"/>
    </location>
</feature>
<evidence type="ECO:0000256" key="6">
    <source>
        <dbReference type="ARBA" id="ARBA00023204"/>
    </source>
</evidence>
<dbReference type="PANTHER" id="PTHR13235">
    <property type="entry name" value="SINGLE-STRAND SELECTIVE MONOFUNCTIONAL URACIL DNA GLYCOSYLASE"/>
    <property type="match status" value="1"/>
</dbReference>
<dbReference type="InterPro" id="IPR036895">
    <property type="entry name" value="Uracil-DNA_glycosylase-like_sf"/>
</dbReference>
<dbReference type="SUPFAM" id="SSF52141">
    <property type="entry name" value="Uracil-DNA glycosylase-like"/>
    <property type="match status" value="1"/>
</dbReference>
<dbReference type="CDD" id="cd19374">
    <property type="entry name" value="UDG-F3_SMUG1-like"/>
    <property type="match status" value="1"/>
</dbReference>
<dbReference type="GO" id="GO:0000703">
    <property type="term" value="F:oxidized pyrimidine nucleobase lesion DNA N-glycosylase activity"/>
    <property type="evidence" value="ECO:0007669"/>
    <property type="project" value="TreeGrafter"/>
</dbReference>
<accession>A0A8V5H0W9</accession>
<keyword evidence="3" id="KW-0227">DNA damage</keyword>
<evidence type="ECO:0000256" key="4">
    <source>
        <dbReference type="ARBA" id="ARBA00022801"/>
    </source>
</evidence>
<dbReference type="Pfam" id="PF03167">
    <property type="entry name" value="UDG"/>
    <property type="match status" value="1"/>
</dbReference>
<evidence type="ECO:0000256" key="3">
    <source>
        <dbReference type="ARBA" id="ARBA00022763"/>
    </source>
</evidence>
<evidence type="ECO:0000256" key="5">
    <source>
        <dbReference type="ARBA" id="ARBA00023125"/>
    </source>
</evidence>
<evidence type="ECO:0000256" key="1">
    <source>
        <dbReference type="ARBA" id="ARBA00004123"/>
    </source>
</evidence>
<dbReference type="GO" id="GO:0017065">
    <property type="term" value="F:single-strand selective uracil DNA N-glycosylase activity"/>
    <property type="evidence" value="ECO:0007669"/>
    <property type="project" value="InterPro"/>
</dbReference>
<name>A0A8V5H0W9_MELUD</name>
<evidence type="ECO:0000256" key="7">
    <source>
        <dbReference type="ARBA" id="ARBA00023242"/>
    </source>
</evidence>
<comment type="similarity">
    <text evidence="2">Belongs to the uracil-DNA glycosylase (UDG) superfamily. SMUG1 family.</text>
</comment>